<comment type="caution">
    <text evidence="1">The sequence shown here is derived from an EMBL/GenBank/DDBJ whole genome shotgun (WGS) entry which is preliminary data.</text>
</comment>
<keyword evidence="2" id="KW-1185">Reference proteome</keyword>
<proteinExistence type="predicted"/>
<dbReference type="Proteomes" id="UP001056120">
    <property type="component" value="Linkage Group LG03"/>
</dbReference>
<evidence type="ECO:0000313" key="1">
    <source>
        <dbReference type="EMBL" id="KAI3822300.1"/>
    </source>
</evidence>
<sequence>MQLLIKLSQNPNFHHSSCQSYSLLGNDRLFFNIEDPWFVLHLISTDVEEAKRNVKSGSYSICCLKVSKKPENPELQKSLGVIASCLNYIGNSLEGRIYRIATSTFDV</sequence>
<reference evidence="1 2" key="2">
    <citation type="journal article" date="2022" name="Mol. Ecol. Resour.">
        <title>The genomes of chicory, endive, great burdock and yacon provide insights into Asteraceae paleo-polyploidization history and plant inulin production.</title>
        <authorList>
            <person name="Fan W."/>
            <person name="Wang S."/>
            <person name="Wang H."/>
            <person name="Wang A."/>
            <person name="Jiang F."/>
            <person name="Liu H."/>
            <person name="Zhao H."/>
            <person name="Xu D."/>
            <person name="Zhang Y."/>
        </authorList>
    </citation>
    <scope>NUCLEOTIDE SEQUENCE [LARGE SCALE GENOMIC DNA]</scope>
    <source>
        <strain evidence="2">cv. Yunnan</strain>
        <tissue evidence="1">Leaves</tissue>
    </source>
</reference>
<gene>
    <name evidence="1" type="ORF">L1987_09889</name>
</gene>
<name>A0ACB9JQK0_9ASTR</name>
<accession>A0ACB9JQK0</accession>
<dbReference type="EMBL" id="CM042020">
    <property type="protein sequence ID" value="KAI3822300.1"/>
    <property type="molecule type" value="Genomic_DNA"/>
</dbReference>
<evidence type="ECO:0000313" key="2">
    <source>
        <dbReference type="Proteomes" id="UP001056120"/>
    </source>
</evidence>
<organism evidence="1 2">
    <name type="scientific">Smallanthus sonchifolius</name>
    <dbReference type="NCBI Taxonomy" id="185202"/>
    <lineage>
        <taxon>Eukaryota</taxon>
        <taxon>Viridiplantae</taxon>
        <taxon>Streptophyta</taxon>
        <taxon>Embryophyta</taxon>
        <taxon>Tracheophyta</taxon>
        <taxon>Spermatophyta</taxon>
        <taxon>Magnoliopsida</taxon>
        <taxon>eudicotyledons</taxon>
        <taxon>Gunneridae</taxon>
        <taxon>Pentapetalae</taxon>
        <taxon>asterids</taxon>
        <taxon>campanulids</taxon>
        <taxon>Asterales</taxon>
        <taxon>Asteraceae</taxon>
        <taxon>Asteroideae</taxon>
        <taxon>Heliantheae alliance</taxon>
        <taxon>Millerieae</taxon>
        <taxon>Smallanthus</taxon>
    </lineage>
</organism>
<protein>
    <submittedName>
        <fullName evidence="1">Uncharacterized protein</fullName>
    </submittedName>
</protein>
<reference evidence="2" key="1">
    <citation type="journal article" date="2022" name="Mol. Ecol. Resour.">
        <title>The genomes of chicory, endive, great burdock and yacon provide insights into Asteraceae palaeo-polyploidization history and plant inulin production.</title>
        <authorList>
            <person name="Fan W."/>
            <person name="Wang S."/>
            <person name="Wang H."/>
            <person name="Wang A."/>
            <person name="Jiang F."/>
            <person name="Liu H."/>
            <person name="Zhao H."/>
            <person name="Xu D."/>
            <person name="Zhang Y."/>
        </authorList>
    </citation>
    <scope>NUCLEOTIDE SEQUENCE [LARGE SCALE GENOMIC DNA]</scope>
    <source>
        <strain evidence="2">cv. Yunnan</strain>
    </source>
</reference>